<sequence length="291" mass="32631">MVVVEILELTQGMEQVVLVSDQRPIRNSRWRVCSGMPRRAGHRNGALTTVLLLLIAVVAVALIGISPIALGIFHGATGKWERLSFIGQTYGAASAIISVLALVGIVLTLSYQAREAKLAREETRRQAVSDLLKMAMDDPDLDECWGPVPPPEDPRTRKQLLYTNMIISEWSLSFETRALPEERLRAIANEMFQGQVGREYWQDARQGRLSTSATRRERRFHEILDEEYQRAQPPAHVSTTTPGTDQKLNLKQRLFWTGVGAAVAMLGRVLSGKRVASPARRPRGLFSRHER</sequence>
<dbReference type="RefSeq" id="WP_378195604.1">
    <property type="nucleotide sequence ID" value="NZ_JBHLZP010000018.1"/>
</dbReference>
<keyword evidence="1" id="KW-0472">Membrane</keyword>
<gene>
    <name evidence="2" type="ORF">ACFFNX_04595</name>
</gene>
<dbReference type="Pfam" id="PF19560">
    <property type="entry name" value="DUF6082"/>
    <property type="match status" value="1"/>
</dbReference>
<organism evidence="2 3">
    <name type="scientific">Actinoallomurus acaciae</name>
    <dbReference type="NCBI Taxonomy" id="502577"/>
    <lineage>
        <taxon>Bacteria</taxon>
        <taxon>Bacillati</taxon>
        <taxon>Actinomycetota</taxon>
        <taxon>Actinomycetes</taxon>
        <taxon>Streptosporangiales</taxon>
        <taxon>Thermomonosporaceae</taxon>
        <taxon>Actinoallomurus</taxon>
    </lineage>
</organism>
<dbReference type="EMBL" id="JBHLZP010000018">
    <property type="protein sequence ID" value="MFB9831464.1"/>
    <property type="molecule type" value="Genomic_DNA"/>
</dbReference>
<reference evidence="2 3" key="1">
    <citation type="submission" date="2024-09" db="EMBL/GenBank/DDBJ databases">
        <authorList>
            <person name="Sun Q."/>
            <person name="Mori K."/>
        </authorList>
    </citation>
    <scope>NUCLEOTIDE SEQUENCE [LARGE SCALE GENOMIC DNA]</scope>
    <source>
        <strain evidence="2 3">TBRC 0563</strain>
    </source>
</reference>
<evidence type="ECO:0000313" key="3">
    <source>
        <dbReference type="Proteomes" id="UP001589627"/>
    </source>
</evidence>
<name>A0ABV5Y8W3_9ACTN</name>
<dbReference type="Proteomes" id="UP001589627">
    <property type="component" value="Unassembled WGS sequence"/>
</dbReference>
<keyword evidence="3" id="KW-1185">Reference proteome</keyword>
<feature type="transmembrane region" description="Helical" evidence="1">
    <location>
        <begin position="90"/>
        <end position="111"/>
    </location>
</feature>
<evidence type="ECO:0000256" key="1">
    <source>
        <dbReference type="SAM" id="Phobius"/>
    </source>
</evidence>
<proteinExistence type="predicted"/>
<keyword evidence="1" id="KW-0812">Transmembrane</keyword>
<feature type="transmembrane region" description="Helical" evidence="1">
    <location>
        <begin position="46"/>
        <end position="70"/>
    </location>
</feature>
<evidence type="ECO:0000313" key="2">
    <source>
        <dbReference type="EMBL" id="MFB9831464.1"/>
    </source>
</evidence>
<accession>A0ABV5Y8W3</accession>
<keyword evidence="1" id="KW-1133">Transmembrane helix</keyword>
<dbReference type="InterPro" id="IPR045728">
    <property type="entry name" value="DUF6082"/>
</dbReference>
<comment type="caution">
    <text evidence="2">The sequence shown here is derived from an EMBL/GenBank/DDBJ whole genome shotgun (WGS) entry which is preliminary data.</text>
</comment>
<protein>
    <submittedName>
        <fullName evidence="2">DUF6082 family protein</fullName>
    </submittedName>
</protein>